<comment type="caution">
    <text evidence="5">The sequence shown here is derived from an EMBL/GenBank/DDBJ whole genome shotgun (WGS) entry which is preliminary data.</text>
</comment>
<dbReference type="OrthoDB" id="5560525at2759"/>
<organism evidence="5 6">
    <name type="scientific">Nephila pilipes</name>
    <name type="common">Giant wood spider</name>
    <name type="synonym">Nephila maculata</name>
    <dbReference type="NCBI Taxonomy" id="299642"/>
    <lineage>
        <taxon>Eukaryota</taxon>
        <taxon>Metazoa</taxon>
        <taxon>Ecdysozoa</taxon>
        <taxon>Arthropoda</taxon>
        <taxon>Chelicerata</taxon>
        <taxon>Arachnida</taxon>
        <taxon>Araneae</taxon>
        <taxon>Araneomorphae</taxon>
        <taxon>Entelegynae</taxon>
        <taxon>Araneoidea</taxon>
        <taxon>Nephilidae</taxon>
        <taxon>Nephila</taxon>
    </lineage>
</organism>
<evidence type="ECO:0000259" key="4">
    <source>
        <dbReference type="Pfam" id="PF06428"/>
    </source>
</evidence>
<dbReference type="AlphaFoldDB" id="A0A8X6PSZ7"/>
<dbReference type="Pfam" id="PF25555">
    <property type="entry name" value="RAB3A-like_C"/>
    <property type="match status" value="1"/>
</dbReference>
<dbReference type="Proteomes" id="UP000887013">
    <property type="component" value="Unassembled WGS sequence"/>
</dbReference>
<evidence type="ECO:0000256" key="2">
    <source>
        <dbReference type="ARBA" id="ARBA00025794"/>
    </source>
</evidence>
<dbReference type="InterPro" id="IPR040351">
    <property type="entry name" value="RAB3IL/RAB3IP/Sec2"/>
</dbReference>
<keyword evidence="1 3" id="KW-0175">Coiled coil</keyword>
<evidence type="ECO:0000313" key="6">
    <source>
        <dbReference type="Proteomes" id="UP000887013"/>
    </source>
</evidence>
<dbReference type="PANTHER" id="PTHR14430">
    <property type="entry name" value="RABIN3-RELATED"/>
    <property type="match status" value="1"/>
</dbReference>
<dbReference type="EMBL" id="BMAW01073387">
    <property type="protein sequence ID" value="GFT87608.1"/>
    <property type="molecule type" value="Genomic_DNA"/>
</dbReference>
<protein>
    <submittedName>
        <fullName evidence="5">Guanine nucleotide exchange factor for Rab-3A</fullName>
    </submittedName>
</protein>
<name>A0A8X6PSZ7_NEPPI</name>
<feature type="coiled-coil region" evidence="3">
    <location>
        <begin position="152"/>
        <end position="243"/>
    </location>
</feature>
<dbReference type="GO" id="GO:0070319">
    <property type="term" value="C:Golgi to plasma membrane transport vesicle"/>
    <property type="evidence" value="ECO:0007669"/>
    <property type="project" value="TreeGrafter"/>
</dbReference>
<proteinExistence type="inferred from homology"/>
<comment type="similarity">
    <text evidence="2">Belongs to the SEC2 family.</text>
</comment>
<accession>A0A8X6PSZ7</accession>
<reference evidence="5" key="1">
    <citation type="submission" date="2020-08" db="EMBL/GenBank/DDBJ databases">
        <title>Multicomponent nature underlies the extraordinary mechanical properties of spider dragline silk.</title>
        <authorList>
            <person name="Kono N."/>
            <person name="Nakamura H."/>
            <person name="Mori M."/>
            <person name="Yoshida Y."/>
            <person name="Ohtoshi R."/>
            <person name="Malay A.D."/>
            <person name="Moran D.A.P."/>
            <person name="Tomita M."/>
            <person name="Numata K."/>
            <person name="Arakawa K."/>
        </authorList>
    </citation>
    <scope>NUCLEOTIDE SEQUENCE</scope>
</reference>
<dbReference type="PANTHER" id="PTHR14430:SF0">
    <property type="entry name" value="SEC2P DOMAIN-CONTAINING PROTEIN"/>
    <property type="match status" value="1"/>
</dbReference>
<evidence type="ECO:0000256" key="3">
    <source>
        <dbReference type="SAM" id="Coils"/>
    </source>
</evidence>
<feature type="domain" description="GDP/GTP exchange factor Sec2 N-terminal" evidence="4">
    <location>
        <begin position="155"/>
        <end position="244"/>
    </location>
</feature>
<dbReference type="Gene3D" id="1.20.5.4880">
    <property type="match status" value="1"/>
</dbReference>
<dbReference type="SUPFAM" id="SSF144284">
    <property type="entry name" value="Sec2 N-terminal region"/>
    <property type="match status" value="1"/>
</dbReference>
<dbReference type="GO" id="GO:0006887">
    <property type="term" value="P:exocytosis"/>
    <property type="evidence" value="ECO:0007669"/>
    <property type="project" value="TreeGrafter"/>
</dbReference>
<sequence length="426" mass="48828">MASNYVVISEENKSNEKEQYIEDNIPAFSSDGNSSDNKEAFDELEENISRKTTASGKMNIPHVTFQLPPSSDAIKHPLENSPDINIVNSSEYVARASTTRSKIEEKITEIEKKMDLPALDSSSESLDMVSSAGDYNLIKVLDPRRSRSCSISEMRQSTIDRLQSKLEKAEKDLELKAEEVMRLRKIRDEVGSEIEDLTASLFEEANNMVRNAQVKQHKAEKNAKEANMKLGMLQEEVQALKAIVQSTTMYTSAIDNPNMQQKKTIPQRESYEVDPTFNDEFVKWRQNPNLDKETPFMKRIYEEDIKACLYFRNTELSELVLSAIEEDKITIEKISVAKHEPLPKICDLMNAPRLCPYKMYLDGKNSYNISALSRNRITAICDLFCYLRYIQKGLISLRIHEVYLEILKKRRRITSAKLGLIDDIVE</sequence>
<dbReference type="Pfam" id="PF06428">
    <property type="entry name" value="Sec2p"/>
    <property type="match status" value="1"/>
</dbReference>
<evidence type="ECO:0000256" key="1">
    <source>
        <dbReference type="ARBA" id="ARBA00023054"/>
    </source>
</evidence>
<gene>
    <name evidence="5" type="primary">Rab3il1</name>
    <name evidence="5" type="ORF">NPIL_633601</name>
</gene>
<dbReference type="GO" id="GO:0005085">
    <property type="term" value="F:guanyl-nucleotide exchange factor activity"/>
    <property type="evidence" value="ECO:0007669"/>
    <property type="project" value="InterPro"/>
</dbReference>
<dbReference type="InterPro" id="IPR009449">
    <property type="entry name" value="Sec2_N"/>
</dbReference>
<evidence type="ECO:0000313" key="5">
    <source>
        <dbReference type="EMBL" id="GFT87608.1"/>
    </source>
</evidence>
<keyword evidence="6" id="KW-1185">Reference proteome</keyword>